<evidence type="ECO:0000259" key="1">
    <source>
        <dbReference type="Pfam" id="PF03372"/>
    </source>
</evidence>
<dbReference type="InterPro" id="IPR036691">
    <property type="entry name" value="Endo/exonu/phosph_ase_sf"/>
</dbReference>
<name>A0ABD5ZIZ6_9EURY</name>
<comment type="caution">
    <text evidence="2">The sequence shown here is derived from an EMBL/GenBank/DDBJ whole genome shotgun (WGS) entry which is preliminary data.</text>
</comment>
<evidence type="ECO:0000313" key="3">
    <source>
        <dbReference type="Proteomes" id="UP001596481"/>
    </source>
</evidence>
<dbReference type="RefSeq" id="WP_390225775.1">
    <property type="nucleotide sequence ID" value="NZ_JBHTAA010000014.1"/>
</dbReference>
<sequence>MDVLSWNVQGAFPKYTPIERIEDQVQYIEENANCPDIIALNEVSRYRRDMWIKELREVGYSEIVHTLDWAEELGESDIPPHQDYSHVNGNLTAVHDEFRGENLTRLHPSIRYGPWDGSDLKDWSTNLPEKILHTEIEVEDSTLEIWNVRAVPGSMHGEEKVKILENTFHRVLKGSKSPCILTGDFNAPDRELSDGTTIPWRHEKEGEVARRWGEAELNILTGLEEKGMVDVFREQHGYGDLDILDVSHATQTDDPLAVSPGEIEGKRFDHMIASTELNPQACIYDQEGFACSDHAPMISTFGL</sequence>
<gene>
    <name evidence="2" type="ORF">ACFQJC_17225</name>
</gene>
<dbReference type="InterPro" id="IPR005135">
    <property type="entry name" value="Endo/exonuclease/phosphatase"/>
</dbReference>
<dbReference type="AlphaFoldDB" id="A0ABD5ZIZ6"/>
<dbReference type="Pfam" id="PF03372">
    <property type="entry name" value="Exo_endo_phos"/>
    <property type="match status" value="1"/>
</dbReference>
<dbReference type="Proteomes" id="UP001596481">
    <property type="component" value="Unassembled WGS sequence"/>
</dbReference>
<evidence type="ECO:0000313" key="2">
    <source>
        <dbReference type="EMBL" id="MFC7205254.1"/>
    </source>
</evidence>
<accession>A0ABD5ZIZ6</accession>
<dbReference type="GO" id="GO:0004519">
    <property type="term" value="F:endonuclease activity"/>
    <property type="evidence" value="ECO:0007669"/>
    <property type="project" value="UniProtKB-KW"/>
</dbReference>
<dbReference type="SUPFAM" id="SSF56219">
    <property type="entry name" value="DNase I-like"/>
    <property type="match status" value="1"/>
</dbReference>
<reference evidence="2 3" key="1">
    <citation type="journal article" date="2019" name="Int. J. Syst. Evol. Microbiol.">
        <title>The Global Catalogue of Microorganisms (GCM) 10K type strain sequencing project: providing services to taxonomists for standard genome sequencing and annotation.</title>
        <authorList>
            <consortium name="The Broad Institute Genomics Platform"/>
            <consortium name="The Broad Institute Genome Sequencing Center for Infectious Disease"/>
            <person name="Wu L."/>
            <person name="Ma J."/>
        </authorList>
    </citation>
    <scope>NUCLEOTIDE SEQUENCE [LARGE SCALE GENOMIC DNA]</scope>
    <source>
        <strain evidence="2 3">DSM 29988</strain>
    </source>
</reference>
<organism evidence="2 3">
    <name type="scientific">Haloferax namakaokahaiae</name>
    <dbReference type="NCBI Taxonomy" id="1748331"/>
    <lineage>
        <taxon>Archaea</taxon>
        <taxon>Methanobacteriati</taxon>
        <taxon>Methanobacteriota</taxon>
        <taxon>Stenosarchaea group</taxon>
        <taxon>Halobacteria</taxon>
        <taxon>Halobacteriales</taxon>
        <taxon>Haloferacaceae</taxon>
        <taxon>Haloferax</taxon>
    </lineage>
</organism>
<feature type="domain" description="Endonuclease/exonuclease/phosphatase" evidence="1">
    <location>
        <begin position="4"/>
        <end position="280"/>
    </location>
</feature>
<keyword evidence="2" id="KW-0540">Nuclease</keyword>
<keyword evidence="2" id="KW-0255">Endonuclease</keyword>
<protein>
    <submittedName>
        <fullName evidence="2">Endonuclease/exonuclease/phosphatase family protein</fullName>
    </submittedName>
</protein>
<keyword evidence="2" id="KW-0378">Hydrolase</keyword>
<dbReference type="Gene3D" id="3.60.10.10">
    <property type="entry name" value="Endonuclease/exonuclease/phosphatase"/>
    <property type="match status" value="1"/>
</dbReference>
<dbReference type="EMBL" id="JBHTAA010000014">
    <property type="protein sequence ID" value="MFC7205254.1"/>
    <property type="molecule type" value="Genomic_DNA"/>
</dbReference>
<proteinExistence type="predicted"/>
<keyword evidence="3" id="KW-1185">Reference proteome</keyword>